<name>A0A6V7U586_MELEN</name>
<dbReference type="SMART" id="SM00128">
    <property type="entry name" value="IPPc"/>
    <property type="match status" value="1"/>
</dbReference>
<evidence type="ECO:0000313" key="3">
    <source>
        <dbReference type="EMBL" id="CAD2145963.1"/>
    </source>
</evidence>
<protein>
    <recommendedName>
        <fullName evidence="2">Inositol polyphosphate-related phosphatase domain-containing protein</fullName>
    </recommendedName>
</protein>
<reference evidence="3 4" key="1">
    <citation type="submission" date="2020-08" db="EMBL/GenBank/DDBJ databases">
        <authorList>
            <person name="Koutsovoulos G."/>
            <person name="Danchin GJ E."/>
        </authorList>
    </citation>
    <scope>NUCLEOTIDE SEQUENCE [LARGE SCALE GENOMIC DNA]</scope>
</reference>
<gene>
    <name evidence="3" type="ORF">MENT_LOCUS8458</name>
</gene>
<accession>A0A6V7U586</accession>
<sequence>MFKYKRLMEDFPEPTKNQTTPTTSRKHHHPHNPHCEDHLGEFHSQFCEQDFQRQLDAVGPRVTGPGGVILPTNDEINKLLDYGSDSISAMCFTWNIAGKASRSLSRLNHLFAKMPPLERPSLIALALQELPASTLRFHSSVLSSLGKSLSSTHRVFCWVRKWSQMLVLFIKHPLSLFTSQPEYRFVSGINLASPFRTKGAISIRFRLFQCQCIFVACHLAHGKLERRILDYRRIAAQFDFNSLQKQSGKNLVHLFWFGDLNFRVLRKEELSDVAENMQKRLFRRQADFQRILAHDELSLERANGLFKGFREAIIKFPPTHKFRIDSNFYMPSRMPSYTDRVLFWTNPEPDGLTAIRYDCVWEVHCSDHKPVYCIFKMKVMKNSFKETIKINGSA</sequence>
<dbReference type="PANTHER" id="PTHR11200">
    <property type="entry name" value="INOSITOL 5-PHOSPHATASE"/>
    <property type="match status" value="1"/>
</dbReference>
<dbReference type="InterPro" id="IPR046985">
    <property type="entry name" value="IP5"/>
</dbReference>
<dbReference type="InterPro" id="IPR000300">
    <property type="entry name" value="IPPc"/>
</dbReference>
<feature type="region of interest" description="Disordered" evidence="1">
    <location>
        <begin position="1"/>
        <end position="34"/>
    </location>
</feature>
<dbReference type="GO" id="GO:0004439">
    <property type="term" value="F:phosphatidylinositol-4,5-bisphosphate 5-phosphatase activity"/>
    <property type="evidence" value="ECO:0007669"/>
    <property type="project" value="TreeGrafter"/>
</dbReference>
<dbReference type="Pfam" id="PF22669">
    <property type="entry name" value="Exo_endo_phos2"/>
    <property type="match status" value="1"/>
</dbReference>
<dbReference type="InterPro" id="IPR036691">
    <property type="entry name" value="Endo/exonu/phosph_ase_sf"/>
</dbReference>
<dbReference type="GO" id="GO:0005737">
    <property type="term" value="C:cytoplasm"/>
    <property type="evidence" value="ECO:0007669"/>
    <property type="project" value="TreeGrafter"/>
</dbReference>
<dbReference type="PANTHER" id="PTHR11200:SF275">
    <property type="entry name" value="LD06095P"/>
    <property type="match status" value="1"/>
</dbReference>
<dbReference type="OrthoDB" id="2248459at2759"/>
<dbReference type="GO" id="GO:0046856">
    <property type="term" value="P:phosphatidylinositol dephosphorylation"/>
    <property type="evidence" value="ECO:0007669"/>
    <property type="project" value="InterPro"/>
</dbReference>
<proteinExistence type="predicted"/>
<evidence type="ECO:0000256" key="1">
    <source>
        <dbReference type="SAM" id="MobiDB-lite"/>
    </source>
</evidence>
<dbReference type="EMBL" id="CAJEWN010000036">
    <property type="protein sequence ID" value="CAD2145963.1"/>
    <property type="molecule type" value="Genomic_DNA"/>
</dbReference>
<dbReference type="GO" id="GO:0001726">
    <property type="term" value="C:ruffle"/>
    <property type="evidence" value="ECO:0007669"/>
    <property type="project" value="TreeGrafter"/>
</dbReference>
<feature type="domain" description="Inositol polyphosphate-related phosphatase" evidence="2">
    <location>
        <begin position="85"/>
        <end position="383"/>
    </location>
</feature>
<dbReference type="Proteomes" id="UP000580250">
    <property type="component" value="Unassembled WGS sequence"/>
</dbReference>
<dbReference type="AlphaFoldDB" id="A0A6V7U586"/>
<dbReference type="GO" id="GO:0005886">
    <property type="term" value="C:plasma membrane"/>
    <property type="evidence" value="ECO:0007669"/>
    <property type="project" value="TreeGrafter"/>
</dbReference>
<comment type="caution">
    <text evidence="3">The sequence shown here is derived from an EMBL/GenBank/DDBJ whole genome shotgun (WGS) entry which is preliminary data.</text>
</comment>
<evidence type="ECO:0000259" key="2">
    <source>
        <dbReference type="SMART" id="SM00128"/>
    </source>
</evidence>
<dbReference type="Gene3D" id="3.60.10.10">
    <property type="entry name" value="Endonuclease/exonuclease/phosphatase"/>
    <property type="match status" value="1"/>
</dbReference>
<dbReference type="SUPFAM" id="SSF56219">
    <property type="entry name" value="DNase I-like"/>
    <property type="match status" value="1"/>
</dbReference>
<organism evidence="3 4">
    <name type="scientific">Meloidogyne enterolobii</name>
    <name type="common">Root-knot nematode worm</name>
    <name type="synonym">Meloidogyne mayaguensis</name>
    <dbReference type="NCBI Taxonomy" id="390850"/>
    <lineage>
        <taxon>Eukaryota</taxon>
        <taxon>Metazoa</taxon>
        <taxon>Ecdysozoa</taxon>
        <taxon>Nematoda</taxon>
        <taxon>Chromadorea</taxon>
        <taxon>Rhabditida</taxon>
        <taxon>Tylenchina</taxon>
        <taxon>Tylenchomorpha</taxon>
        <taxon>Tylenchoidea</taxon>
        <taxon>Meloidogynidae</taxon>
        <taxon>Meloidogyninae</taxon>
        <taxon>Meloidogyne</taxon>
    </lineage>
</organism>
<evidence type="ECO:0000313" key="4">
    <source>
        <dbReference type="Proteomes" id="UP000580250"/>
    </source>
</evidence>